<reference evidence="1 2" key="1">
    <citation type="submission" date="2020-04" db="EMBL/GenBank/DDBJ databases">
        <title>Marinomonas sp. M1K-6 isolated from the deep seawater of the Mariana Trench.</title>
        <authorList>
            <person name="Li Y."/>
        </authorList>
    </citation>
    <scope>NUCLEOTIDE SEQUENCE [LARGE SCALE GENOMIC DNA]</scope>
    <source>
        <strain evidence="1 2">M1K-6</strain>
    </source>
</reference>
<dbReference type="SUPFAM" id="SSF89069">
    <property type="entry name" value="N-terminal, cytoplasmic domain of anti-sigmaE factor RseA"/>
    <property type="match status" value="1"/>
</dbReference>
<dbReference type="InterPro" id="IPR036147">
    <property type="entry name" value="Anti-sigma_E_RseA_N_sf"/>
</dbReference>
<comment type="caution">
    <text evidence="1">The sequence shown here is derived from an EMBL/GenBank/DDBJ whole genome shotgun (WGS) entry which is preliminary data.</text>
</comment>
<organism evidence="1 2">
    <name type="scientific">Marinomonas profundi</name>
    <dbReference type="NCBI Taxonomy" id="2726122"/>
    <lineage>
        <taxon>Bacteria</taxon>
        <taxon>Pseudomonadati</taxon>
        <taxon>Pseudomonadota</taxon>
        <taxon>Gammaproteobacteria</taxon>
        <taxon>Oceanospirillales</taxon>
        <taxon>Oceanospirillaceae</taxon>
        <taxon>Marinomonas</taxon>
    </lineage>
</organism>
<accession>A0A847RD23</accession>
<gene>
    <name evidence="1" type="ORF">HGG82_15155</name>
</gene>
<dbReference type="AlphaFoldDB" id="A0A847RD23"/>
<proteinExistence type="predicted"/>
<dbReference type="EMBL" id="JABAEK010000023">
    <property type="protein sequence ID" value="NLQ18944.1"/>
    <property type="molecule type" value="Genomic_DNA"/>
</dbReference>
<sequence length="225" mass="24393">MAAKNDNLYDLRASLSAMFDGEATEHDINGLLTADSAELAQQSLSLHLIQQTLHKDSEVSIGLQDNLLQRIQAQLSADELGMPVSGEKAHSVIRQERFESRDKVVSLSLPVLLDKMSDETPRSSWKTVFSSLAVAASVTFVVILGGNELFSLDGNVSAEQVTAAVPNGMVTPLEVAPLASLNSDALQIDNTRLQNYLRQHAEQATMTVGQGMIPMARVVSYPMKE</sequence>
<evidence type="ECO:0000313" key="2">
    <source>
        <dbReference type="Proteomes" id="UP000586067"/>
    </source>
</evidence>
<evidence type="ECO:0008006" key="3">
    <source>
        <dbReference type="Google" id="ProtNLM"/>
    </source>
</evidence>
<protein>
    <recommendedName>
        <fullName evidence="3">Anti sigma-E protein RseA N-terminal domain-containing protein</fullName>
    </recommendedName>
</protein>
<name>A0A847RD23_9GAMM</name>
<dbReference type="RefSeq" id="WP_168827182.1">
    <property type="nucleotide sequence ID" value="NZ_CP073013.1"/>
</dbReference>
<keyword evidence="2" id="KW-1185">Reference proteome</keyword>
<evidence type="ECO:0000313" key="1">
    <source>
        <dbReference type="EMBL" id="NLQ18944.1"/>
    </source>
</evidence>
<dbReference type="GO" id="GO:0016989">
    <property type="term" value="F:sigma factor antagonist activity"/>
    <property type="evidence" value="ECO:0007669"/>
    <property type="project" value="InterPro"/>
</dbReference>
<dbReference type="Proteomes" id="UP000586067">
    <property type="component" value="Unassembled WGS sequence"/>
</dbReference>
<dbReference type="Gene3D" id="1.10.10.880">
    <property type="entry name" value="Anti sigma-E protein RseA, N-terminal domain"/>
    <property type="match status" value="1"/>
</dbReference>